<evidence type="ECO:0000313" key="4">
    <source>
        <dbReference type="Proteomes" id="UP000663860"/>
    </source>
</evidence>
<dbReference type="SUPFAM" id="SSF51182">
    <property type="entry name" value="RmlC-like cupins"/>
    <property type="match status" value="1"/>
</dbReference>
<dbReference type="Pfam" id="PF07883">
    <property type="entry name" value="Cupin_2"/>
    <property type="match status" value="1"/>
</dbReference>
<accession>A0A814L6Y7</accession>
<dbReference type="InterPro" id="IPR011051">
    <property type="entry name" value="RmlC_Cupin_sf"/>
</dbReference>
<dbReference type="AlphaFoldDB" id="A0A814L6Y7"/>
<dbReference type="PANTHER" id="PTHR36440">
    <property type="entry name" value="PUTATIVE (AFU_ORTHOLOGUE AFUA_8G07350)-RELATED"/>
    <property type="match status" value="1"/>
</dbReference>
<dbReference type="Proteomes" id="UP000663860">
    <property type="component" value="Unassembled WGS sequence"/>
</dbReference>
<protein>
    <recommendedName>
        <fullName evidence="2">Cupin type-2 domain-containing protein</fullName>
    </recommendedName>
</protein>
<dbReference type="PANTHER" id="PTHR36440:SF1">
    <property type="entry name" value="PUTATIVE (AFU_ORTHOLOGUE AFUA_8G07350)-RELATED"/>
    <property type="match status" value="1"/>
</dbReference>
<feature type="signal peptide" evidence="1">
    <location>
        <begin position="1"/>
        <end position="18"/>
    </location>
</feature>
<dbReference type="InterPro" id="IPR014710">
    <property type="entry name" value="RmlC-like_jellyroll"/>
</dbReference>
<feature type="chain" id="PRO_5032878218" description="Cupin type-2 domain-containing protein" evidence="1">
    <location>
        <begin position="19"/>
        <end position="207"/>
    </location>
</feature>
<dbReference type="Gene3D" id="2.60.120.10">
    <property type="entry name" value="Jelly Rolls"/>
    <property type="match status" value="1"/>
</dbReference>
<name>A0A814L6Y7_9BILA</name>
<comment type="caution">
    <text evidence="3">The sequence shown here is derived from an EMBL/GenBank/DDBJ whole genome shotgun (WGS) entry which is preliminary data.</text>
</comment>
<dbReference type="InterPro" id="IPR053146">
    <property type="entry name" value="QDO-like"/>
</dbReference>
<keyword evidence="1" id="KW-0732">Signal</keyword>
<proteinExistence type="predicted"/>
<evidence type="ECO:0000313" key="3">
    <source>
        <dbReference type="EMBL" id="CAF1060939.1"/>
    </source>
</evidence>
<evidence type="ECO:0000256" key="1">
    <source>
        <dbReference type="SAM" id="SignalP"/>
    </source>
</evidence>
<organism evidence="3 4">
    <name type="scientific">Adineta steineri</name>
    <dbReference type="NCBI Taxonomy" id="433720"/>
    <lineage>
        <taxon>Eukaryota</taxon>
        <taxon>Metazoa</taxon>
        <taxon>Spiralia</taxon>
        <taxon>Gnathifera</taxon>
        <taxon>Rotifera</taxon>
        <taxon>Eurotatoria</taxon>
        <taxon>Bdelloidea</taxon>
        <taxon>Adinetida</taxon>
        <taxon>Adinetidae</taxon>
        <taxon>Adineta</taxon>
    </lineage>
</organism>
<sequence>MHIVFVLLFCTVIGIVSGKSITITKKNSSAPIHTLPFPNSVFQHKIRGNETNETFVVFEAEYLNEGPGYHLHMKDDELFYIIDGNVQFIVNGSQFCASTGDYVYVPRFVSQVNGSQFCASTGDYVYVPRFVSQGIRVYNPTNSTKPVKIQIMLFPSGLDNFLDEIALIYNQDRTNSTAINIISQKYGIIGLEPVQWKDLHCFEKTST</sequence>
<gene>
    <name evidence="3" type="ORF">IZO911_LOCUS20872</name>
</gene>
<evidence type="ECO:0000259" key="2">
    <source>
        <dbReference type="Pfam" id="PF07883"/>
    </source>
</evidence>
<feature type="domain" description="Cupin type-2" evidence="2">
    <location>
        <begin position="66"/>
        <end position="107"/>
    </location>
</feature>
<dbReference type="EMBL" id="CAJNOE010000220">
    <property type="protein sequence ID" value="CAF1060939.1"/>
    <property type="molecule type" value="Genomic_DNA"/>
</dbReference>
<reference evidence="3" key="1">
    <citation type="submission" date="2021-02" db="EMBL/GenBank/DDBJ databases">
        <authorList>
            <person name="Nowell W R."/>
        </authorList>
    </citation>
    <scope>NUCLEOTIDE SEQUENCE</scope>
</reference>
<dbReference type="InterPro" id="IPR013096">
    <property type="entry name" value="Cupin_2"/>
</dbReference>